<keyword evidence="5" id="KW-0349">Heme</keyword>
<keyword evidence="13" id="KW-0812">Transmembrane</keyword>
<proteinExistence type="inferred from homology"/>
<keyword evidence="8" id="KW-0492">Microsome</keyword>
<reference evidence="14 15" key="1">
    <citation type="journal article" date="2018" name="Gigascience">
        <title>Genomes of trombidid mites reveal novel predicted allergens and laterally-transferred genes associated with secondary metabolism.</title>
        <authorList>
            <person name="Dong X."/>
            <person name="Chaisiri K."/>
            <person name="Xia D."/>
            <person name="Armstrong S.D."/>
            <person name="Fang Y."/>
            <person name="Donnelly M.J."/>
            <person name="Kadowaki T."/>
            <person name="McGarry J.W."/>
            <person name="Darby A.C."/>
            <person name="Makepeace B.L."/>
        </authorList>
    </citation>
    <scope>NUCLEOTIDE SEQUENCE [LARGE SCALE GENOMIC DNA]</scope>
    <source>
        <strain evidence="14">UoL-UT</strain>
    </source>
</reference>
<dbReference type="SUPFAM" id="SSF48264">
    <property type="entry name" value="Cytochrome P450"/>
    <property type="match status" value="1"/>
</dbReference>
<keyword evidence="11" id="KW-0503">Monooxygenase</keyword>
<evidence type="ECO:0000256" key="2">
    <source>
        <dbReference type="ARBA" id="ARBA00004174"/>
    </source>
</evidence>
<evidence type="ECO:0000256" key="12">
    <source>
        <dbReference type="ARBA" id="ARBA00023136"/>
    </source>
</evidence>
<dbReference type="InterPro" id="IPR050476">
    <property type="entry name" value="Insect_CytP450_Detox"/>
</dbReference>
<evidence type="ECO:0000256" key="13">
    <source>
        <dbReference type="SAM" id="Phobius"/>
    </source>
</evidence>
<evidence type="ECO:0000256" key="5">
    <source>
        <dbReference type="ARBA" id="ARBA00022617"/>
    </source>
</evidence>
<feature type="transmembrane region" description="Helical" evidence="13">
    <location>
        <begin position="152"/>
        <end position="175"/>
    </location>
</feature>
<evidence type="ECO:0000256" key="6">
    <source>
        <dbReference type="ARBA" id="ARBA00022723"/>
    </source>
</evidence>
<keyword evidence="13" id="KW-1133">Transmembrane helix</keyword>
<evidence type="ECO:0000313" key="14">
    <source>
        <dbReference type="EMBL" id="RWS25393.1"/>
    </source>
</evidence>
<comment type="subcellular location">
    <subcellularLocation>
        <location evidence="3">Endoplasmic reticulum membrane</location>
        <topology evidence="3">Peripheral membrane protein</topology>
    </subcellularLocation>
    <subcellularLocation>
        <location evidence="2">Microsome membrane</location>
        <topology evidence="2">Peripheral membrane protein</topology>
    </subcellularLocation>
</comment>
<evidence type="ECO:0000256" key="11">
    <source>
        <dbReference type="ARBA" id="ARBA00023033"/>
    </source>
</evidence>
<dbReference type="GO" id="GO:0004497">
    <property type="term" value="F:monooxygenase activity"/>
    <property type="evidence" value="ECO:0007669"/>
    <property type="project" value="UniProtKB-KW"/>
</dbReference>
<dbReference type="STRING" id="299467.A0A443SCX0"/>
<dbReference type="GO" id="GO:0005506">
    <property type="term" value="F:iron ion binding"/>
    <property type="evidence" value="ECO:0007669"/>
    <property type="project" value="InterPro"/>
</dbReference>
<feature type="non-terminal residue" evidence="14">
    <location>
        <position position="1"/>
    </location>
</feature>
<evidence type="ECO:0000256" key="9">
    <source>
        <dbReference type="ARBA" id="ARBA00023002"/>
    </source>
</evidence>
<sequence>ANSGDDVDVHRFASIIGLETIALTTFGWDLSLEPALRDEIIDTASDGMCPPIWKLIPYLISPQLFGFIEKYFGIFKPNFYHDICARIVNDRLKLNKSGAKKREDFLQLLLDAENIEVQSRETSDLYDIDSEFKIDNKLRKQKLSEIEVHSQLYVNILIGYSSLGNFFTTILYLLAKHRDEQEKLFSEIEEEMKNSNGKINFESISKLPYLDAFICETLRLYPSTTHSTRVSNSDYALKEVPGFSIPKNIWVLLHIYSVHR</sequence>
<evidence type="ECO:0000256" key="8">
    <source>
        <dbReference type="ARBA" id="ARBA00022848"/>
    </source>
</evidence>
<feature type="non-terminal residue" evidence="14">
    <location>
        <position position="260"/>
    </location>
</feature>
<name>A0A443SCX0_9ACAR</name>
<dbReference type="InterPro" id="IPR036396">
    <property type="entry name" value="Cyt_P450_sf"/>
</dbReference>
<protein>
    <submittedName>
        <fullName evidence="14">Cytochrome P450 3A13-like protein</fullName>
    </submittedName>
</protein>
<evidence type="ECO:0000256" key="3">
    <source>
        <dbReference type="ARBA" id="ARBA00004406"/>
    </source>
</evidence>
<keyword evidence="7" id="KW-0256">Endoplasmic reticulum</keyword>
<keyword evidence="9" id="KW-0560">Oxidoreductase</keyword>
<dbReference type="EMBL" id="NCKV01003754">
    <property type="protein sequence ID" value="RWS25393.1"/>
    <property type="molecule type" value="Genomic_DNA"/>
</dbReference>
<comment type="cofactor">
    <cofactor evidence="1">
        <name>heme</name>
        <dbReference type="ChEBI" id="CHEBI:30413"/>
    </cofactor>
</comment>
<evidence type="ECO:0000256" key="7">
    <source>
        <dbReference type="ARBA" id="ARBA00022824"/>
    </source>
</evidence>
<evidence type="ECO:0000256" key="10">
    <source>
        <dbReference type="ARBA" id="ARBA00023004"/>
    </source>
</evidence>
<dbReference type="InterPro" id="IPR001128">
    <property type="entry name" value="Cyt_P450"/>
</dbReference>
<keyword evidence="12 13" id="KW-0472">Membrane</keyword>
<comment type="similarity">
    <text evidence="4">Belongs to the cytochrome P450 family.</text>
</comment>
<dbReference type="Proteomes" id="UP000288716">
    <property type="component" value="Unassembled WGS sequence"/>
</dbReference>
<dbReference type="AlphaFoldDB" id="A0A443SCX0"/>
<comment type="caution">
    <text evidence="14">The sequence shown here is derived from an EMBL/GenBank/DDBJ whole genome shotgun (WGS) entry which is preliminary data.</text>
</comment>
<dbReference type="Gene3D" id="1.10.630.10">
    <property type="entry name" value="Cytochrome P450"/>
    <property type="match status" value="1"/>
</dbReference>
<organism evidence="14 15">
    <name type="scientific">Leptotrombidium deliense</name>
    <dbReference type="NCBI Taxonomy" id="299467"/>
    <lineage>
        <taxon>Eukaryota</taxon>
        <taxon>Metazoa</taxon>
        <taxon>Ecdysozoa</taxon>
        <taxon>Arthropoda</taxon>
        <taxon>Chelicerata</taxon>
        <taxon>Arachnida</taxon>
        <taxon>Acari</taxon>
        <taxon>Acariformes</taxon>
        <taxon>Trombidiformes</taxon>
        <taxon>Prostigmata</taxon>
        <taxon>Anystina</taxon>
        <taxon>Parasitengona</taxon>
        <taxon>Trombiculoidea</taxon>
        <taxon>Trombiculidae</taxon>
        <taxon>Leptotrombidium</taxon>
    </lineage>
</organism>
<dbReference type="GO" id="GO:0005789">
    <property type="term" value="C:endoplasmic reticulum membrane"/>
    <property type="evidence" value="ECO:0007669"/>
    <property type="project" value="UniProtKB-SubCell"/>
</dbReference>
<keyword evidence="10" id="KW-0408">Iron</keyword>
<dbReference type="GO" id="GO:0020037">
    <property type="term" value="F:heme binding"/>
    <property type="evidence" value="ECO:0007669"/>
    <property type="project" value="InterPro"/>
</dbReference>
<evidence type="ECO:0000256" key="1">
    <source>
        <dbReference type="ARBA" id="ARBA00001971"/>
    </source>
</evidence>
<gene>
    <name evidence="14" type="ORF">B4U80_05165</name>
</gene>
<keyword evidence="6" id="KW-0479">Metal-binding</keyword>
<dbReference type="GO" id="GO:0016705">
    <property type="term" value="F:oxidoreductase activity, acting on paired donors, with incorporation or reduction of molecular oxygen"/>
    <property type="evidence" value="ECO:0007669"/>
    <property type="project" value="InterPro"/>
</dbReference>
<evidence type="ECO:0000313" key="15">
    <source>
        <dbReference type="Proteomes" id="UP000288716"/>
    </source>
</evidence>
<accession>A0A443SCX0</accession>
<evidence type="ECO:0000256" key="4">
    <source>
        <dbReference type="ARBA" id="ARBA00010617"/>
    </source>
</evidence>
<dbReference type="Pfam" id="PF00067">
    <property type="entry name" value="p450"/>
    <property type="match status" value="1"/>
</dbReference>
<dbReference type="OrthoDB" id="6428965at2759"/>
<keyword evidence="15" id="KW-1185">Reference proteome</keyword>
<dbReference type="PANTHER" id="PTHR24292">
    <property type="entry name" value="CYTOCHROME P450"/>
    <property type="match status" value="1"/>
</dbReference>
<dbReference type="VEuPathDB" id="VectorBase:LDEU006648"/>
<dbReference type="PANTHER" id="PTHR24292:SF54">
    <property type="entry name" value="CYP9F3-RELATED"/>
    <property type="match status" value="1"/>
</dbReference>